<dbReference type="EMBL" id="BJCL01000002">
    <property type="protein sequence ID" value="GCL62208.1"/>
    <property type="molecule type" value="Genomic_DNA"/>
</dbReference>
<dbReference type="Proteomes" id="UP000301751">
    <property type="component" value="Unassembled WGS sequence"/>
</dbReference>
<evidence type="ECO:0000313" key="2">
    <source>
        <dbReference type="Proteomes" id="UP000301751"/>
    </source>
</evidence>
<comment type="caution">
    <text evidence="1">The sequence shown here is derived from an EMBL/GenBank/DDBJ whole genome shotgun (WGS) entry which is preliminary data.</text>
</comment>
<dbReference type="Pfam" id="PF05137">
    <property type="entry name" value="PilN"/>
    <property type="match status" value="1"/>
</dbReference>
<dbReference type="InterPro" id="IPR007813">
    <property type="entry name" value="PilN"/>
</dbReference>
<name>A0A480ATZ6_9BURK</name>
<protein>
    <recommendedName>
        <fullName evidence="3">MSHA biogenesis protein MshI</fullName>
    </recommendedName>
</protein>
<evidence type="ECO:0000313" key="1">
    <source>
        <dbReference type="EMBL" id="GCL62208.1"/>
    </source>
</evidence>
<evidence type="ECO:0008006" key="3">
    <source>
        <dbReference type="Google" id="ProtNLM"/>
    </source>
</evidence>
<dbReference type="OrthoDB" id="5405677at2"/>
<reference evidence="2" key="1">
    <citation type="submission" date="2019-03" db="EMBL/GenBank/DDBJ databases">
        <title>Aquabacterium pictum sp.nov., the first bacteriochlorophyll a-containing freshwater bacterium in the genus Aquabacterium of the class Betaproteobacteria.</title>
        <authorList>
            <person name="Hirose S."/>
            <person name="Tank M."/>
            <person name="Hara E."/>
            <person name="Tamaki H."/>
            <person name="Takaichi S."/>
            <person name="Haruta S."/>
            <person name="Hanada S."/>
        </authorList>
    </citation>
    <scope>NUCLEOTIDE SEQUENCE [LARGE SCALE GENOMIC DNA]</scope>
    <source>
        <strain evidence="2">W35</strain>
    </source>
</reference>
<gene>
    <name evidence="1" type="ORF">AQPW35_12890</name>
</gene>
<proteinExistence type="predicted"/>
<sequence length="203" mass="21205">MAQQLNLFDARFAPVPLRWSARQAGLAMAAVVVLAWGGAQALTLAASRAEAEAQAIQAGMSPLRAQVGTLAARRDPGTAGELARLQAAEATQRRVRAALEAGAAGAREGHAEVLLALARQASGQLWITGLGVSDDGSAIDLEGRMTSSSVLADYLRRLNDEPRFKGRPFAQLTLRAVDNNGAALPYTEFALRSTPATGTSTSP</sequence>
<keyword evidence="2" id="KW-1185">Reference proteome</keyword>
<accession>A0A480ATZ6</accession>
<dbReference type="RefSeq" id="WP_137731943.1">
    <property type="nucleotide sequence ID" value="NZ_BJCL01000002.1"/>
</dbReference>
<dbReference type="AlphaFoldDB" id="A0A480ATZ6"/>
<organism evidence="1 2">
    <name type="scientific">Pseudaquabacterium pictum</name>
    <dbReference type="NCBI Taxonomy" id="2315236"/>
    <lineage>
        <taxon>Bacteria</taxon>
        <taxon>Pseudomonadati</taxon>
        <taxon>Pseudomonadota</taxon>
        <taxon>Betaproteobacteria</taxon>
        <taxon>Burkholderiales</taxon>
        <taxon>Sphaerotilaceae</taxon>
        <taxon>Pseudaquabacterium</taxon>
    </lineage>
</organism>